<reference evidence="2 3" key="1">
    <citation type="submission" date="2019-02" db="EMBL/GenBank/DDBJ databases">
        <title>Deep-cultivation of Planctomycetes and their phenomic and genomic characterization uncovers novel biology.</title>
        <authorList>
            <person name="Wiegand S."/>
            <person name="Jogler M."/>
            <person name="Boedeker C."/>
            <person name="Pinto D."/>
            <person name="Vollmers J."/>
            <person name="Rivas-Marin E."/>
            <person name="Kohn T."/>
            <person name="Peeters S.H."/>
            <person name="Heuer A."/>
            <person name="Rast P."/>
            <person name="Oberbeckmann S."/>
            <person name="Bunk B."/>
            <person name="Jeske O."/>
            <person name="Meyerdierks A."/>
            <person name="Storesund J.E."/>
            <person name="Kallscheuer N."/>
            <person name="Luecker S."/>
            <person name="Lage O.M."/>
            <person name="Pohl T."/>
            <person name="Merkel B.J."/>
            <person name="Hornburger P."/>
            <person name="Mueller R.-W."/>
            <person name="Bruemmer F."/>
            <person name="Labrenz M."/>
            <person name="Spormann A.M."/>
            <person name="Op den Camp H."/>
            <person name="Overmann J."/>
            <person name="Amann R."/>
            <person name="Jetten M.S.M."/>
            <person name="Mascher T."/>
            <person name="Medema M.H."/>
            <person name="Devos D.P."/>
            <person name="Kaster A.-K."/>
            <person name="Ovreas L."/>
            <person name="Rohde M."/>
            <person name="Galperin M.Y."/>
            <person name="Jogler C."/>
        </authorList>
    </citation>
    <scope>NUCLEOTIDE SEQUENCE [LARGE SCALE GENOMIC DNA]</scope>
    <source>
        <strain evidence="2 3">ElP</strain>
    </source>
</reference>
<evidence type="ECO:0008006" key="4">
    <source>
        <dbReference type="Google" id="ProtNLM"/>
    </source>
</evidence>
<dbReference type="InterPro" id="IPR007367">
    <property type="entry name" value="DUF433"/>
</dbReference>
<organism evidence="2 3">
    <name type="scientific">Tautonia plasticadhaerens</name>
    <dbReference type="NCBI Taxonomy" id="2527974"/>
    <lineage>
        <taxon>Bacteria</taxon>
        <taxon>Pseudomonadati</taxon>
        <taxon>Planctomycetota</taxon>
        <taxon>Planctomycetia</taxon>
        <taxon>Isosphaerales</taxon>
        <taxon>Isosphaeraceae</taxon>
        <taxon>Tautonia</taxon>
    </lineage>
</organism>
<name>A0A518HBY8_9BACT</name>
<evidence type="ECO:0000313" key="3">
    <source>
        <dbReference type="Proteomes" id="UP000317835"/>
    </source>
</evidence>
<evidence type="ECO:0000256" key="1">
    <source>
        <dbReference type="SAM" id="MobiDB-lite"/>
    </source>
</evidence>
<dbReference type="InterPro" id="IPR036388">
    <property type="entry name" value="WH-like_DNA-bd_sf"/>
</dbReference>
<dbReference type="PANTHER" id="PTHR34849:SF1">
    <property type="entry name" value="SLR0770 PROTEIN"/>
    <property type="match status" value="1"/>
</dbReference>
<feature type="region of interest" description="Disordered" evidence="1">
    <location>
        <begin position="80"/>
        <end position="105"/>
    </location>
</feature>
<dbReference type="OrthoDB" id="284540at2"/>
<evidence type="ECO:0000313" key="2">
    <source>
        <dbReference type="EMBL" id="QDV38378.1"/>
    </source>
</evidence>
<accession>A0A518HBY8</accession>
<dbReference type="KEGG" id="tpla:ElP_63330"/>
<dbReference type="SUPFAM" id="SSF46689">
    <property type="entry name" value="Homeodomain-like"/>
    <property type="match status" value="1"/>
</dbReference>
<proteinExistence type="predicted"/>
<dbReference type="RefSeq" id="WP_145276822.1">
    <property type="nucleotide sequence ID" value="NZ_CP036426.1"/>
</dbReference>
<sequence>MSAVTYAHIEPDEQGRPIVSGTRFKVRLIAQDHVAHGRDAEEIRRHHPGLTLGQIHSALAYYYDHKDEMDRDLEERHRRVDRLRAESASEESPGRRRLRERGLIP</sequence>
<keyword evidence="3" id="KW-1185">Reference proteome</keyword>
<dbReference type="EMBL" id="CP036426">
    <property type="protein sequence ID" value="QDV38378.1"/>
    <property type="molecule type" value="Genomic_DNA"/>
</dbReference>
<dbReference type="InterPro" id="IPR009057">
    <property type="entry name" value="Homeodomain-like_sf"/>
</dbReference>
<dbReference type="PANTHER" id="PTHR34849">
    <property type="entry name" value="SSL5025 PROTEIN"/>
    <property type="match status" value="1"/>
</dbReference>
<dbReference type="AlphaFoldDB" id="A0A518HBY8"/>
<dbReference type="Proteomes" id="UP000317835">
    <property type="component" value="Chromosome"/>
</dbReference>
<dbReference type="Pfam" id="PF04255">
    <property type="entry name" value="DUF433"/>
    <property type="match status" value="1"/>
</dbReference>
<gene>
    <name evidence="2" type="ORF">ElP_63330</name>
</gene>
<dbReference type="Gene3D" id="1.10.10.10">
    <property type="entry name" value="Winged helix-like DNA-binding domain superfamily/Winged helix DNA-binding domain"/>
    <property type="match status" value="1"/>
</dbReference>
<protein>
    <recommendedName>
        <fullName evidence="4">DUF433 domain-containing protein</fullName>
    </recommendedName>
</protein>